<reference evidence="1" key="1">
    <citation type="journal article" date="2023" name="Insect Mol. Biol.">
        <title>Genome sequencing provides insights into the evolution of gene families encoding plant cell wall-degrading enzymes in longhorned beetles.</title>
        <authorList>
            <person name="Shin N.R."/>
            <person name="Okamura Y."/>
            <person name="Kirsch R."/>
            <person name="Pauchet Y."/>
        </authorList>
    </citation>
    <scope>NUCLEOTIDE SEQUENCE</scope>
    <source>
        <strain evidence="1">MMC_N1</strain>
    </source>
</reference>
<dbReference type="InterPro" id="IPR011010">
    <property type="entry name" value="DNA_brk_join_enz"/>
</dbReference>
<name>A0ABQ9JJH6_9CUCU</name>
<evidence type="ECO:0008006" key="3">
    <source>
        <dbReference type="Google" id="ProtNLM"/>
    </source>
</evidence>
<dbReference type="Proteomes" id="UP001162164">
    <property type="component" value="Unassembled WGS sequence"/>
</dbReference>
<proteinExistence type="predicted"/>
<dbReference type="SUPFAM" id="SSF56349">
    <property type="entry name" value="DNA breaking-rejoining enzymes"/>
    <property type="match status" value="1"/>
</dbReference>
<dbReference type="EMBL" id="JAPWTJ010000483">
    <property type="protein sequence ID" value="KAJ8978027.1"/>
    <property type="molecule type" value="Genomic_DNA"/>
</dbReference>
<keyword evidence="2" id="KW-1185">Reference proteome</keyword>
<organism evidence="1 2">
    <name type="scientific">Molorchus minor</name>
    <dbReference type="NCBI Taxonomy" id="1323400"/>
    <lineage>
        <taxon>Eukaryota</taxon>
        <taxon>Metazoa</taxon>
        <taxon>Ecdysozoa</taxon>
        <taxon>Arthropoda</taxon>
        <taxon>Hexapoda</taxon>
        <taxon>Insecta</taxon>
        <taxon>Pterygota</taxon>
        <taxon>Neoptera</taxon>
        <taxon>Endopterygota</taxon>
        <taxon>Coleoptera</taxon>
        <taxon>Polyphaga</taxon>
        <taxon>Cucujiformia</taxon>
        <taxon>Chrysomeloidea</taxon>
        <taxon>Cerambycidae</taxon>
        <taxon>Lamiinae</taxon>
        <taxon>Monochamini</taxon>
        <taxon>Molorchus</taxon>
    </lineage>
</organism>
<gene>
    <name evidence="1" type="ORF">NQ317_000487</name>
</gene>
<sequence>MFQDLEKALLYRVKSKYNLLILPKLPKWQVYYKQVIGINKFGNVPKQIAEFLDLPDVLYTTVLADTGANLTEIKQHGGWKSSTVAEQYTEDSVMNKMKRGQKNLPFPGK</sequence>
<comment type="caution">
    <text evidence="1">The sequence shown here is derived from an EMBL/GenBank/DDBJ whole genome shotgun (WGS) entry which is preliminary data.</text>
</comment>
<accession>A0ABQ9JJH6</accession>
<protein>
    <recommendedName>
        <fullName evidence="3">Peptidase A2 domain-containing protein</fullName>
    </recommendedName>
</protein>
<evidence type="ECO:0000313" key="1">
    <source>
        <dbReference type="EMBL" id="KAJ8978027.1"/>
    </source>
</evidence>
<evidence type="ECO:0000313" key="2">
    <source>
        <dbReference type="Proteomes" id="UP001162164"/>
    </source>
</evidence>